<reference evidence="5 6" key="1">
    <citation type="journal article" date="2021" name="Int. J. Syst. Evol. Microbiol.">
        <title>Capnocytophaga periodontitidis sp. nov., isolated from subgingival plaque of periodontitis patient.</title>
        <authorList>
            <person name="Zhang Y."/>
            <person name="Qiao D."/>
            <person name="Shi W."/>
            <person name="Wu D."/>
            <person name="Cai M."/>
        </authorList>
    </citation>
    <scope>NUCLEOTIDE SEQUENCE [LARGE SCALE GENOMIC DNA]</scope>
    <source>
        <strain evidence="5 6">051621</strain>
    </source>
</reference>
<feature type="domain" description="DUF4139" evidence="3">
    <location>
        <begin position="216"/>
        <end position="632"/>
    </location>
</feature>
<dbReference type="Pfam" id="PF13600">
    <property type="entry name" value="DUF4140"/>
    <property type="match status" value="1"/>
</dbReference>
<comment type="caution">
    <text evidence="5">The sequence shown here is derived from an EMBL/GenBank/DDBJ whole genome shotgun (WGS) entry which is preliminary data.</text>
</comment>
<keyword evidence="1" id="KW-0175">Coiled coil</keyword>
<gene>
    <name evidence="5" type="ORF">I7X30_07855</name>
</gene>
<dbReference type="Pfam" id="PF13598">
    <property type="entry name" value="DUF4139"/>
    <property type="match status" value="1"/>
</dbReference>
<feature type="coiled-coil region" evidence="1">
    <location>
        <begin position="166"/>
        <end position="193"/>
    </location>
</feature>
<sequence>MKKILFLTGLALSTLLSAQESPKEVKTTVDAVTVFTNGAQITRKKTIMLPKGVTELKFTDLSPFIAPESVNVKAVQGVTILSVSHKINFLDKLKPTPEVETLTKEIERIEKLIESEQTYLEIVKDNLDLLQKNKELSGKNAPIQLANLQQVADYYNKRLTELKFEENTRIAKLEQLTEQLRKLQNQKQIVLGKTNTEKGEIYVKVSAESAKNYPFEVQYIVDNAHWTPSYDLRATDITQPINLIYKANVQQDTKEDWDNVKLTFSSADPNLSGEAPSLQTYFLSYGSGDPNLVRKPKAFGSNLRAINGSIQGVVVDEKGEPIPGVVVIVKGTTMGTSTDFDGKFTLNSPNDLQGKTLEISFIGYKTVTIPAQKVMTVRLQEETQQLEEVVVVGYGRHRKAYTGSNRKDKLEGKLAGAQEKKNEIPQADLIPVNSSDIQTNVQFEIATPYTVKSDNQTYTVDMQSFKVAVDYKYYIVPKVEQTAYLIGYVTNWQQYNLLEGEANIFFEDTFVGKTNIQPLQTADTLKLSLGQDKKVSVTREKIKQFASRQFMGSKKEDTRLYKTIIRNNKQQSIYLMVLDQLPIPTLKEIEVNALKTSDGKYNKETGELKWEFALKPSEKKEIEVEFSVKYPKNRTIWLE</sequence>
<evidence type="ECO:0000256" key="1">
    <source>
        <dbReference type="SAM" id="Coils"/>
    </source>
</evidence>
<feature type="domain" description="DUF4140" evidence="4">
    <location>
        <begin position="32"/>
        <end position="130"/>
    </location>
</feature>
<dbReference type="RefSeq" id="WP_198466646.1">
    <property type="nucleotide sequence ID" value="NZ_JAEFDC010000005.1"/>
</dbReference>
<feature type="signal peptide" evidence="2">
    <location>
        <begin position="1"/>
        <end position="18"/>
    </location>
</feature>
<evidence type="ECO:0000313" key="5">
    <source>
        <dbReference type="EMBL" id="MBI1646969.1"/>
    </source>
</evidence>
<protein>
    <submittedName>
        <fullName evidence="5">Mucoidy inhibitor MuiA family protein</fullName>
    </submittedName>
</protein>
<dbReference type="NCBIfam" id="TIGR02231">
    <property type="entry name" value="mucoidy inhibitor MuiA family protein"/>
    <property type="match status" value="2"/>
</dbReference>
<keyword evidence="6" id="KW-1185">Reference proteome</keyword>
<dbReference type="PANTHER" id="PTHR31005:SF8">
    <property type="entry name" value="DUF4139 DOMAIN-CONTAINING PROTEIN"/>
    <property type="match status" value="1"/>
</dbReference>
<dbReference type="InterPro" id="IPR011935">
    <property type="entry name" value="CHP02231"/>
</dbReference>
<dbReference type="InterPro" id="IPR008969">
    <property type="entry name" value="CarboxyPept-like_regulatory"/>
</dbReference>
<keyword evidence="2" id="KW-0732">Signal</keyword>
<dbReference type="SUPFAM" id="SSF49464">
    <property type="entry name" value="Carboxypeptidase regulatory domain-like"/>
    <property type="match status" value="1"/>
</dbReference>
<evidence type="ECO:0000313" key="6">
    <source>
        <dbReference type="Proteomes" id="UP000641139"/>
    </source>
</evidence>
<accession>A0ABS0SMN5</accession>
<dbReference type="EMBL" id="JAEFDC010000005">
    <property type="protein sequence ID" value="MBI1646969.1"/>
    <property type="molecule type" value="Genomic_DNA"/>
</dbReference>
<dbReference type="PANTHER" id="PTHR31005">
    <property type="entry name" value="DUF4139 DOMAIN-CONTAINING PROTEIN"/>
    <property type="match status" value="1"/>
</dbReference>
<evidence type="ECO:0000259" key="4">
    <source>
        <dbReference type="Pfam" id="PF13600"/>
    </source>
</evidence>
<organism evidence="5 6">
    <name type="scientific">Capnocytophaga periodontitidis</name>
    <dbReference type="NCBI Taxonomy" id="2795027"/>
    <lineage>
        <taxon>Bacteria</taxon>
        <taxon>Pseudomonadati</taxon>
        <taxon>Bacteroidota</taxon>
        <taxon>Flavobacteriia</taxon>
        <taxon>Flavobacteriales</taxon>
        <taxon>Flavobacteriaceae</taxon>
        <taxon>Capnocytophaga</taxon>
    </lineage>
</organism>
<dbReference type="Pfam" id="PF13715">
    <property type="entry name" value="CarbopepD_reg_2"/>
    <property type="match status" value="1"/>
</dbReference>
<proteinExistence type="predicted"/>
<dbReference type="InterPro" id="IPR025554">
    <property type="entry name" value="DUF4140"/>
</dbReference>
<feature type="chain" id="PRO_5045638061" evidence="2">
    <location>
        <begin position="19"/>
        <end position="639"/>
    </location>
</feature>
<evidence type="ECO:0000256" key="2">
    <source>
        <dbReference type="SAM" id="SignalP"/>
    </source>
</evidence>
<name>A0ABS0SMN5_9FLAO</name>
<dbReference type="Proteomes" id="UP000641139">
    <property type="component" value="Unassembled WGS sequence"/>
</dbReference>
<dbReference type="Gene3D" id="2.60.40.1120">
    <property type="entry name" value="Carboxypeptidase-like, regulatory domain"/>
    <property type="match status" value="1"/>
</dbReference>
<dbReference type="InterPro" id="IPR037291">
    <property type="entry name" value="DUF4139"/>
</dbReference>
<evidence type="ECO:0000259" key="3">
    <source>
        <dbReference type="Pfam" id="PF13598"/>
    </source>
</evidence>